<comment type="caution">
    <text evidence="2">The sequence shown here is derived from an EMBL/GenBank/DDBJ whole genome shotgun (WGS) entry which is preliminary data.</text>
</comment>
<dbReference type="RefSeq" id="WP_067457247.1">
    <property type="nucleotide sequence ID" value="NZ_LVVY01000094.1"/>
</dbReference>
<dbReference type="AlphaFoldDB" id="A0A178HU31"/>
<protein>
    <recommendedName>
        <fullName evidence="4">Polysaccharide biosynthesis protein GumN</fullName>
    </recommendedName>
</protein>
<feature type="signal peptide" evidence="1">
    <location>
        <begin position="1"/>
        <end position="22"/>
    </location>
</feature>
<dbReference type="PANTHER" id="PTHR40590:SF1">
    <property type="entry name" value="CYTOPLASMIC PROTEIN"/>
    <property type="match status" value="1"/>
</dbReference>
<dbReference type="PANTHER" id="PTHR40590">
    <property type="entry name" value="CYTOPLASMIC PROTEIN-RELATED"/>
    <property type="match status" value="1"/>
</dbReference>
<keyword evidence="3" id="KW-1185">Reference proteome</keyword>
<dbReference type="InterPro" id="IPR047111">
    <property type="entry name" value="YbaP-like"/>
</dbReference>
<gene>
    <name evidence="2" type="ORF">A3840_12655</name>
</gene>
<reference evidence="2 3" key="1">
    <citation type="submission" date="2016-03" db="EMBL/GenBank/DDBJ databases">
        <title>Genome sequencing of Devosia sp. S37.</title>
        <authorList>
            <person name="Mohd Nor M."/>
        </authorList>
    </citation>
    <scope>NUCLEOTIDE SEQUENCE [LARGE SCALE GENOMIC DNA]</scope>
    <source>
        <strain evidence="2 3">S37</strain>
    </source>
</reference>
<dbReference type="CDD" id="cd14789">
    <property type="entry name" value="Tiki"/>
    <property type="match status" value="1"/>
</dbReference>
<evidence type="ECO:0000256" key="1">
    <source>
        <dbReference type="SAM" id="SignalP"/>
    </source>
</evidence>
<name>A0A178HU31_9HYPH</name>
<dbReference type="EMBL" id="LVVY01000094">
    <property type="protein sequence ID" value="OAM76363.1"/>
    <property type="molecule type" value="Genomic_DNA"/>
</dbReference>
<dbReference type="STRING" id="1770058.A3840_12655"/>
<evidence type="ECO:0000313" key="2">
    <source>
        <dbReference type="EMBL" id="OAM76363.1"/>
    </source>
</evidence>
<feature type="chain" id="PRO_5008088206" description="Polysaccharide biosynthesis protein GumN" evidence="1">
    <location>
        <begin position="23"/>
        <end position="288"/>
    </location>
</feature>
<evidence type="ECO:0008006" key="4">
    <source>
        <dbReference type="Google" id="ProtNLM"/>
    </source>
</evidence>
<dbReference type="Proteomes" id="UP000078389">
    <property type="component" value="Unassembled WGS sequence"/>
</dbReference>
<dbReference type="InterPro" id="IPR002816">
    <property type="entry name" value="TraB/PrgY/GumN_fam"/>
</dbReference>
<accession>A0A178HU31</accession>
<proteinExistence type="predicted"/>
<dbReference type="OrthoDB" id="9806326at2"/>
<sequence length="288" mass="31532">MHSRRLIASLAALLLSAGSAHAAPAMWKISDGDSAVWLFGSVHLLPPWAEWRTGNLDKVMSKVDRVYFETDISVEAQMGIADLSYELGFSRDGRLLSEKIGPELTDALREKAAQYDMPMPMLLTMEPWLAATTISMGVAAAIGYEPALGVEMVLSEELSAERKGFLETPEEQLGFLAGGDLDAQIAMLRATLETMDVMSSDIGAMVNAWIAGEPELLGDIFNAQMGDYDAGMVEQLIDMRNHNWVEQIEAMLERNESALLVVGAAHLAGDVSVVKLLEERRFTSERVQ</sequence>
<organism evidence="2 3">
    <name type="scientific">Devosia elaeis</name>
    <dbReference type="NCBI Taxonomy" id="1770058"/>
    <lineage>
        <taxon>Bacteria</taxon>
        <taxon>Pseudomonadati</taxon>
        <taxon>Pseudomonadota</taxon>
        <taxon>Alphaproteobacteria</taxon>
        <taxon>Hyphomicrobiales</taxon>
        <taxon>Devosiaceae</taxon>
        <taxon>Devosia</taxon>
    </lineage>
</organism>
<keyword evidence="1" id="KW-0732">Signal</keyword>
<evidence type="ECO:0000313" key="3">
    <source>
        <dbReference type="Proteomes" id="UP000078389"/>
    </source>
</evidence>
<dbReference type="Pfam" id="PF01963">
    <property type="entry name" value="TraB_PrgY_gumN"/>
    <property type="match status" value="1"/>
</dbReference>